<name>A0A0B7NQL9_9FUNG</name>
<dbReference type="InterPro" id="IPR000073">
    <property type="entry name" value="AB_hydrolase_1"/>
</dbReference>
<dbReference type="EMBL" id="LN733663">
    <property type="protein sequence ID" value="CEP17279.1"/>
    <property type="molecule type" value="Genomic_DNA"/>
</dbReference>
<dbReference type="InterPro" id="IPR012020">
    <property type="entry name" value="ABHD4"/>
</dbReference>
<protein>
    <recommendedName>
        <fullName evidence="3">AB hydrolase-1 domain-containing protein</fullName>
    </recommendedName>
</protein>
<feature type="active site" description="Charge relay system" evidence="2">
    <location>
        <position position="364"/>
    </location>
</feature>
<evidence type="ECO:0000259" key="3">
    <source>
        <dbReference type="Pfam" id="PF00561"/>
    </source>
</evidence>
<organism evidence="4 5">
    <name type="scientific">Parasitella parasitica</name>
    <dbReference type="NCBI Taxonomy" id="35722"/>
    <lineage>
        <taxon>Eukaryota</taxon>
        <taxon>Fungi</taxon>
        <taxon>Fungi incertae sedis</taxon>
        <taxon>Mucoromycota</taxon>
        <taxon>Mucoromycotina</taxon>
        <taxon>Mucoromycetes</taxon>
        <taxon>Mucorales</taxon>
        <taxon>Mucorineae</taxon>
        <taxon>Mucoraceae</taxon>
        <taxon>Parasitella</taxon>
    </lineage>
</organism>
<accession>A0A0B7NQL9</accession>
<dbReference type="InterPro" id="IPR050960">
    <property type="entry name" value="AB_hydrolase_4_sf"/>
</dbReference>
<keyword evidence="5" id="KW-1185">Reference proteome</keyword>
<evidence type="ECO:0000313" key="5">
    <source>
        <dbReference type="Proteomes" id="UP000054107"/>
    </source>
</evidence>
<dbReference type="STRING" id="35722.A0A0B7NQL9"/>
<evidence type="ECO:0000256" key="1">
    <source>
        <dbReference type="ARBA" id="ARBA00010884"/>
    </source>
</evidence>
<dbReference type="Gene3D" id="3.40.50.1820">
    <property type="entry name" value="alpha/beta hydrolase"/>
    <property type="match status" value="1"/>
</dbReference>
<dbReference type="PIRSF" id="PIRSF005211">
    <property type="entry name" value="Ab_hydro_YheT"/>
    <property type="match status" value="1"/>
</dbReference>
<feature type="domain" description="AB hydrolase-1" evidence="3">
    <location>
        <begin position="123"/>
        <end position="254"/>
    </location>
</feature>
<feature type="active site" description="Charge relay system" evidence="2">
    <location>
        <position position="335"/>
    </location>
</feature>
<feature type="active site" description="Charge relay system" evidence="2">
    <location>
        <position position="206"/>
    </location>
</feature>
<proteinExistence type="inferred from homology"/>
<dbReference type="PANTHER" id="PTHR10794">
    <property type="entry name" value="ABHYDROLASE DOMAIN-CONTAINING PROTEIN"/>
    <property type="match status" value="1"/>
</dbReference>
<evidence type="ECO:0000313" key="4">
    <source>
        <dbReference type="EMBL" id="CEP17279.1"/>
    </source>
</evidence>
<dbReference type="GO" id="GO:0051793">
    <property type="term" value="P:medium-chain fatty acid catabolic process"/>
    <property type="evidence" value="ECO:0007669"/>
    <property type="project" value="TreeGrafter"/>
</dbReference>
<sequence>MMTNNIYSNSSYTKEKHNVNNIRIVHHPETVPIGTKNINDSNSIPFHEYLAHTCPSLFEVEAHYTPTPYLRSEHLQTIYSSLFDRKTTRNDITYERQILEFVNGGVASLDWAVPVIDLPENTPTLVILHGLTGGSHENYIRGLLQILTRPPINYRAVVYNARGCGFTNVNTPQLFNASITDDIREALRHIQTQVGENTPLIGIGFSLGSNILVKYLGEEKEKAPLIAAVSVANPFDLLSSGKVLDQGFFTRNVYSNRMASNLKRVFLRNKDIMLTCKGIDIDEVLAAKTIREYDDACTKKMSNYTTVDNYYRDGSCARLIEHVRIPLLCINALDDPIALARCIPVDKIKINPYIILAATKYGGHLGWFEYFYRPCRWVDKPISEFVVAMFQANDTRQEAKKLDTDIVVRSAKAIRKARFPPLAAVIPPMMKR</sequence>
<comment type="similarity">
    <text evidence="1">Belongs to the AB hydrolase superfamily. AB hydrolase 4 family.</text>
</comment>
<gene>
    <name evidence="4" type="primary">PARPA_11575.1 scaffold 44482</name>
</gene>
<dbReference type="InterPro" id="IPR029058">
    <property type="entry name" value="AB_hydrolase_fold"/>
</dbReference>
<dbReference type="AlphaFoldDB" id="A0A0B7NQL9"/>
<dbReference type="GO" id="GO:0008126">
    <property type="term" value="F:acetylesterase activity"/>
    <property type="evidence" value="ECO:0007669"/>
    <property type="project" value="TreeGrafter"/>
</dbReference>
<dbReference type="GO" id="GO:0051792">
    <property type="term" value="P:medium-chain fatty acid biosynthetic process"/>
    <property type="evidence" value="ECO:0007669"/>
    <property type="project" value="TreeGrafter"/>
</dbReference>
<dbReference type="Pfam" id="PF00561">
    <property type="entry name" value="Abhydrolase_1"/>
    <property type="match status" value="1"/>
</dbReference>
<dbReference type="PANTHER" id="PTHR10794:SF63">
    <property type="entry name" value="ALPHA_BETA HYDROLASE 1, ISOFORM A"/>
    <property type="match status" value="1"/>
</dbReference>
<dbReference type="OrthoDB" id="5954035at2759"/>
<dbReference type="Proteomes" id="UP000054107">
    <property type="component" value="Unassembled WGS sequence"/>
</dbReference>
<evidence type="ECO:0000256" key="2">
    <source>
        <dbReference type="PIRSR" id="PIRSR005211-1"/>
    </source>
</evidence>
<dbReference type="SUPFAM" id="SSF53474">
    <property type="entry name" value="alpha/beta-Hydrolases"/>
    <property type="match status" value="1"/>
</dbReference>
<reference evidence="4 5" key="1">
    <citation type="submission" date="2014-09" db="EMBL/GenBank/DDBJ databases">
        <authorList>
            <person name="Ellenberger Sabrina"/>
        </authorList>
    </citation>
    <scope>NUCLEOTIDE SEQUENCE [LARGE SCALE GENOMIC DNA]</scope>
    <source>
        <strain evidence="4 5">CBS 412.66</strain>
    </source>
</reference>
<dbReference type="GO" id="GO:0047372">
    <property type="term" value="F:monoacylglycerol lipase activity"/>
    <property type="evidence" value="ECO:0007669"/>
    <property type="project" value="TreeGrafter"/>
</dbReference>